<evidence type="ECO:0000313" key="4">
    <source>
        <dbReference type="Proteomes" id="UP000000646"/>
    </source>
</evidence>
<dbReference type="InterPro" id="IPR038477">
    <property type="entry name" value="ASST_N_sf"/>
</dbReference>
<evidence type="ECO:0000256" key="1">
    <source>
        <dbReference type="SAM" id="SignalP"/>
    </source>
</evidence>
<dbReference type="Pfam" id="PF17425">
    <property type="entry name" value="Arylsulfotran_N"/>
    <property type="match status" value="1"/>
</dbReference>
<keyword evidence="1" id="KW-0732">Signal</keyword>
<dbReference type="HOGENOM" id="CLU_026635_2_0_7"/>
<dbReference type="InterPro" id="IPR035391">
    <property type="entry name" value="Arylsulfotran_N"/>
</dbReference>
<dbReference type="eggNOG" id="ENOG502ZAQ1">
    <property type="taxonomic scope" value="Bacteria"/>
</dbReference>
<dbReference type="Gene3D" id="2.60.40.3100">
    <property type="entry name" value="Arylsulphate sulphotransferase monomer, N-terminal domain"/>
    <property type="match status" value="1"/>
</dbReference>
<reference evidence="4" key="1">
    <citation type="submission" date="2006-12" db="EMBL/GenBank/DDBJ databases">
        <authorList>
            <person name="Fouts D.E."/>
            <person name="Nelson K.E."/>
            <person name="Sebastian Y."/>
        </authorList>
    </citation>
    <scope>NUCLEOTIDE SEQUENCE [LARGE SCALE GENOMIC DNA]</scope>
    <source>
        <strain evidence="4">81-176</strain>
    </source>
</reference>
<dbReference type="Proteomes" id="UP000000646">
    <property type="component" value="Chromosome"/>
</dbReference>
<dbReference type="KEGG" id="cjj:CJJ81176_0882"/>
<sequence>MRLSKTLCMALLAGSTLLAPNVLMAMGGPSGAKIDWQIQGQIGAIKMNPYGLSPLTAIIMDNGYVLSDIKVTIVPKPNGQTISYNVNSKMAKTYGGIPIFGLYPSYLNTVKVSYTKTANGKSQKVIDEIYKITTPGVSIEPSGSTDQRGTPFENVKVLKMDPKFSDRLYLVNNAPGKQSGKGSQSVWNNPVGGAMEWDENSNVFIIDTKGEIRWYFDNDKLMNWDNIYNRGIMMGFHQNKDGALTWGFGQRYVKYDILGREIFNRKLPAAYIDFSHAMDNMQNGHYLLRVASANTLRPDGKHVRTVRDTIVEVDENGNVVDDWRLYEILDPYRSTIIKALDQGAVCLNIDASKAGKTLSDEELAKMDESDKFGDIAGTGIGRNWAHVNSVDYDPSDDSIIISSRHQSAVVKIGRDKKIKWILGAHKGWNKEFQKYLLQPVDKNGKKIVCDDDYSKCPGYENDNGGFDFTWTQHTGWRIDSKSNKRYIYISVFDNGDARGAEQPAFASQKYSRAVIYKIDQQNKTVEQIWEYGKNRGNEWFSPVTSLTQYEPDKDSIMVYSATAGMAFDLSKGVSLGEPKPEIDEFNWGAKEPSVQIQFSGSGTGYQAMPFSVDQAFNPKK</sequence>
<dbReference type="RefSeq" id="WP_002869424.1">
    <property type="nucleotide sequence ID" value="NC_008787.1"/>
</dbReference>
<dbReference type="InterPro" id="IPR053143">
    <property type="entry name" value="Arylsulfate_ST"/>
</dbReference>
<protein>
    <submittedName>
        <fullName evidence="3">Arylsulfate sulfotransferase, degenerate</fullName>
    </submittedName>
</protein>
<gene>
    <name evidence="3" type="ordered locus">CJJ81176_0882</name>
</gene>
<dbReference type="InterPro" id="IPR010262">
    <property type="entry name" value="Arylsulfotransferase_bact"/>
</dbReference>
<evidence type="ECO:0000259" key="2">
    <source>
        <dbReference type="Pfam" id="PF17425"/>
    </source>
</evidence>
<feature type="chain" id="PRO_5002617455" evidence="1">
    <location>
        <begin position="26"/>
        <end position="620"/>
    </location>
</feature>
<accession>A0A0H3P9J4</accession>
<name>A0A0H3P9J4_CAMJJ</name>
<dbReference type="PANTHER" id="PTHR35340:SF10">
    <property type="entry name" value="CYTOPLASMIC PROTEIN"/>
    <property type="match status" value="1"/>
</dbReference>
<dbReference type="AlphaFoldDB" id="A0A0H3P9J4"/>
<evidence type="ECO:0000313" key="3">
    <source>
        <dbReference type="EMBL" id="EAQ72360.1"/>
    </source>
</evidence>
<feature type="domain" description="Arylsulfotransferase N-terminal" evidence="2">
    <location>
        <begin position="45"/>
        <end position="135"/>
    </location>
</feature>
<feature type="signal peptide" evidence="1">
    <location>
        <begin position="1"/>
        <end position="25"/>
    </location>
</feature>
<organism evidence="3 4">
    <name type="scientific">Campylobacter jejuni subsp. jejuni serotype O:23/36 (strain 81-176)</name>
    <dbReference type="NCBI Taxonomy" id="354242"/>
    <lineage>
        <taxon>Bacteria</taxon>
        <taxon>Pseudomonadati</taxon>
        <taxon>Campylobacterota</taxon>
        <taxon>Epsilonproteobacteria</taxon>
        <taxon>Campylobacterales</taxon>
        <taxon>Campylobacteraceae</taxon>
        <taxon>Campylobacter</taxon>
    </lineage>
</organism>
<dbReference type="EMBL" id="CP000538">
    <property type="protein sequence ID" value="EAQ72360.1"/>
    <property type="molecule type" value="Genomic_DNA"/>
</dbReference>
<proteinExistence type="predicted"/>
<dbReference type="GO" id="GO:0004062">
    <property type="term" value="F:aryl sulfotransferase activity"/>
    <property type="evidence" value="ECO:0007669"/>
    <property type="project" value="InterPro"/>
</dbReference>
<dbReference type="PANTHER" id="PTHR35340">
    <property type="entry name" value="PQQ ENZYME REPEAT PROTEIN-RELATED"/>
    <property type="match status" value="1"/>
</dbReference>
<dbReference type="Pfam" id="PF05935">
    <property type="entry name" value="Arylsulfotrans"/>
    <property type="match status" value="1"/>
</dbReference>